<name>A0A7S1UUQ2_9STRA</name>
<dbReference type="EMBL" id="HBGK01015938">
    <property type="protein sequence ID" value="CAD9279164.1"/>
    <property type="molecule type" value="Transcribed_RNA"/>
</dbReference>
<proteinExistence type="predicted"/>
<organism evidence="1">
    <name type="scientific">Grammatophora oceanica</name>
    <dbReference type="NCBI Taxonomy" id="210454"/>
    <lineage>
        <taxon>Eukaryota</taxon>
        <taxon>Sar</taxon>
        <taxon>Stramenopiles</taxon>
        <taxon>Ochrophyta</taxon>
        <taxon>Bacillariophyta</taxon>
        <taxon>Fragilariophyceae</taxon>
        <taxon>Fragilariophycidae</taxon>
        <taxon>Rhabdonematales</taxon>
        <taxon>Grammatophoraceae</taxon>
        <taxon>Grammatophora</taxon>
    </lineage>
</organism>
<reference evidence="1" key="1">
    <citation type="submission" date="2021-01" db="EMBL/GenBank/DDBJ databases">
        <authorList>
            <person name="Corre E."/>
            <person name="Pelletier E."/>
            <person name="Niang G."/>
            <person name="Scheremetjew M."/>
            <person name="Finn R."/>
            <person name="Kale V."/>
            <person name="Holt S."/>
            <person name="Cochrane G."/>
            <person name="Meng A."/>
            <person name="Brown T."/>
            <person name="Cohen L."/>
        </authorList>
    </citation>
    <scope>NUCLEOTIDE SEQUENCE</scope>
    <source>
        <strain evidence="1">CCMP 410</strain>
    </source>
</reference>
<protein>
    <submittedName>
        <fullName evidence="1">Uncharacterized protein</fullName>
    </submittedName>
</protein>
<accession>A0A7S1UUQ2</accession>
<gene>
    <name evidence="1" type="ORF">GOCE00092_LOCUS8073</name>
</gene>
<dbReference type="AlphaFoldDB" id="A0A7S1UUQ2"/>
<evidence type="ECO:0000313" key="1">
    <source>
        <dbReference type="EMBL" id="CAD9279164.1"/>
    </source>
</evidence>
<sequence>MQESMEFLRLWHSEQKQYRENGSTGYDKYFLAGATYHNLRVGICGFLHYAESILKLPDGPKYVPFLHSNSTVIEALFSQMRGMNRDKATTYESGLGMVNSNHSARSLHGNKMYSPEMVGTVDAPTDSLEKITKRKDTERGRRCALWITNAKVACGGDGRRFSLFDGTGARNEERLMARLQLLDCEREGSFVTRLFSKLVFSDGLSKKW</sequence>